<evidence type="ECO:0000256" key="7">
    <source>
        <dbReference type="ARBA" id="ARBA00078071"/>
    </source>
</evidence>
<proteinExistence type="predicted"/>
<dbReference type="AlphaFoldDB" id="A0A9J6CRE8"/>
<organism evidence="11 12">
    <name type="scientific">Polypedilum vanderplanki</name>
    <name type="common">Sleeping chironomid midge</name>
    <dbReference type="NCBI Taxonomy" id="319348"/>
    <lineage>
        <taxon>Eukaryota</taxon>
        <taxon>Metazoa</taxon>
        <taxon>Ecdysozoa</taxon>
        <taxon>Arthropoda</taxon>
        <taxon>Hexapoda</taxon>
        <taxon>Insecta</taxon>
        <taxon>Pterygota</taxon>
        <taxon>Neoptera</taxon>
        <taxon>Endopterygota</taxon>
        <taxon>Diptera</taxon>
        <taxon>Nematocera</taxon>
        <taxon>Chironomoidea</taxon>
        <taxon>Chironomidae</taxon>
        <taxon>Chironominae</taxon>
        <taxon>Polypedilum</taxon>
        <taxon>Polypedilum</taxon>
    </lineage>
</organism>
<keyword evidence="12" id="KW-1185">Reference proteome</keyword>
<dbReference type="Gene3D" id="2.60.40.1940">
    <property type="match status" value="1"/>
</dbReference>
<keyword evidence="3" id="KW-0882">Thioester bond</keyword>
<evidence type="ECO:0000256" key="6">
    <source>
        <dbReference type="ARBA" id="ARBA00063781"/>
    </source>
</evidence>
<dbReference type="Pfam" id="PF17791">
    <property type="entry name" value="MG3"/>
    <property type="match status" value="1"/>
</dbReference>
<reference evidence="11" key="1">
    <citation type="submission" date="2021-03" db="EMBL/GenBank/DDBJ databases">
        <title>Chromosome level genome of the anhydrobiotic midge Polypedilum vanderplanki.</title>
        <authorList>
            <person name="Yoshida Y."/>
            <person name="Kikawada T."/>
            <person name="Gusev O."/>
        </authorList>
    </citation>
    <scope>NUCLEOTIDE SEQUENCE</scope>
    <source>
        <strain evidence="11">NIAS01</strain>
        <tissue evidence="11">Whole body or cell culture</tissue>
    </source>
</reference>
<dbReference type="FunFam" id="2.60.40.1930:FF:000001">
    <property type="entry name" value="CD109 isoform 3"/>
    <property type="match status" value="1"/>
</dbReference>
<dbReference type="InterPro" id="IPR013783">
    <property type="entry name" value="Ig-like_fold"/>
</dbReference>
<dbReference type="InterPro" id="IPR011625">
    <property type="entry name" value="A2M_N_BRD"/>
</dbReference>
<evidence type="ECO:0000259" key="9">
    <source>
        <dbReference type="SMART" id="SM01359"/>
    </source>
</evidence>
<evidence type="ECO:0000256" key="1">
    <source>
        <dbReference type="ARBA" id="ARBA00022729"/>
    </source>
</evidence>
<dbReference type="Gene3D" id="6.20.50.160">
    <property type="match status" value="1"/>
</dbReference>
<evidence type="ECO:0000313" key="12">
    <source>
        <dbReference type="Proteomes" id="UP001107558"/>
    </source>
</evidence>
<dbReference type="Pfam" id="PF00207">
    <property type="entry name" value="A2M"/>
    <property type="match status" value="1"/>
</dbReference>
<dbReference type="GO" id="GO:0004866">
    <property type="term" value="F:endopeptidase inhibitor activity"/>
    <property type="evidence" value="ECO:0007669"/>
    <property type="project" value="InterPro"/>
</dbReference>
<dbReference type="InterPro" id="IPR002890">
    <property type="entry name" value="MG2"/>
</dbReference>
<evidence type="ECO:0000256" key="8">
    <source>
        <dbReference type="SAM" id="SignalP"/>
    </source>
</evidence>
<dbReference type="Proteomes" id="UP001107558">
    <property type="component" value="Chromosome 1"/>
</dbReference>
<feature type="chain" id="PRO_5039891288" description="TEP1-F" evidence="8">
    <location>
        <begin position="20"/>
        <end position="815"/>
    </location>
</feature>
<feature type="domain" description="Alpha-2-macroglobulin" evidence="10">
    <location>
        <begin position="669"/>
        <end position="766"/>
    </location>
</feature>
<dbReference type="SMART" id="SM01359">
    <property type="entry name" value="A2M_N_2"/>
    <property type="match status" value="1"/>
</dbReference>
<dbReference type="PANTHER" id="PTHR11412:SF136">
    <property type="entry name" value="CD109 ANTIGEN"/>
    <property type="match status" value="1"/>
</dbReference>
<evidence type="ECO:0000256" key="2">
    <source>
        <dbReference type="ARBA" id="ARBA00022859"/>
    </source>
</evidence>
<keyword evidence="4" id="KW-0325">Glycoprotein</keyword>
<dbReference type="SMART" id="SM01360">
    <property type="entry name" value="A2M"/>
    <property type="match status" value="1"/>
</dbReference>
<dbReference type="Gene3D" id="2.60.40.1930">
    <property type="match status" value="3"/>
</dbReference>
<protein>
    <recommendedName>
        <fullName evidence="7">TEP1-F</fullName>
    </recommendedName>
</protein>
<comment type="function">
    <text evidence="5">Binds covalently through a thioester bond to the pathogen surface resulting in pathogen clearance.</text>
</comment>
<comment type="subunit">
    <text evidence="6">Heterodimer of a TEP1-N chain and an TEP1-C chain non-covalently linked. Forms a complex composed of TEP1-N and TEP1-C heterodimer, LRIM1 and APL1C; the interaction stabilizes TEP1-N and TEP1-C heterodimer, prevents its binding to tissues while circulating in the hemolymph and protects the thioester bond from hydrolysis. Mature TEP1 and to a lesser extent full-length TEP1 interact with SPCLIP1; the interaction is induced by microbial infection.</text>
</comment>
<keyword evidence="1 8" id="KW-0732">Signal</keyword>
<keyword evidence="2" id="KW-0391">Immunity</keyword>
<dbReference type="Gene3D" id="2.60.40.10">
    <property type="entry name" value="Immunoglobulins"/>
    <property type="match status" value="2"/>
</dbReference>
<dbReference type="GO" id="GO:0002376">
    <property type="term" value="P:immune system process"/>
    <property type="evidence" value="ECO:0007669"/>
    <property type="project" value="UniProtKB-KW"/>
</dbReference>
<evidence type="ECO:0000256" key="4">
    <source>
        <dbReference type="ARBA" id="ARBA00023180"/>
    </source>
</evidence>
<dbReference type="PANTHER" id="PTHR11412">
    <property type="entry name" value="MACROGLOBULIN / COMPLEMENT"/>
    <property type="match status" value="1"/>
</dbReference>
<dbReference type="Gene3D" id="2.20.130.20">
    <property type="match status" value="1"/>
</dbReference>
<name>A0A9J6CRE8_POLVA</name>
<dbReference type="Pfam" id="PF07703">
    <property type="entry name" value="A2M_BRD"/>
    <property type="match status" value="1"/>
</dbReference>
<dbReference type="EMBL" id="JADBJN010000001">
    <property type="protein sequence ID" value="KAG5684460.1"/>
    <property type="molecule type" value="Genomic_DNA"/>
</dbReference>
<accession>A0A9J6CRE8</accession>
<gene>
    <name evidence="11" type="ORF">PVAND_013694</name>
</gene>
<evidence type="ECO:0000256" key="3">
    <source>
        <dbReference type="ARBA" id="ARBA00022966"/>
    </source>
</evidence>
<feature type="signal peptide" evidence="8">
    <location>
        <begin position="1"/>
        <end position="19"/>
    </location>
</feature>
<dbReference type="InterPro" id="IPR001599">
    <property type="entry name" value="Macroglobln_a2"/>
</dbReference>
<dbReference type="InterPro" id="IPR050473">
    <property type="entry name" value="A2M/Complement_sys"/>
</dbReference>
<evidence type="ECO:0000313" key="11">
    <source>
        <dbReference type="EMBL" id="KAG5684460.1"/>
    </source>
</evidence>
<dbReference type="InterPro" id="IPR041555">
    <property type="entry name" value="MG3"/>
</dbReference>
<dbReference type="OrthoDB" id="9998011at2759"/>
<feature type="domain" description="Alpha-2-macroglobulin bait region" evidence="9">
    <location>
        <begin position="439"/>
        <end position="577"/>
    </location>
</feature>
<evidence type="ECO:0000259" key="10">
    <source>
        <dbReference type="SMART" id="SM01360"/>
    </source>
</evidence>
<evidence type="ECO:0000256" key="5">
    <source>
        <dbReference type="ARBA" id="ARBA00057615"/>
    </source>
</evidence>
<dbReference type="Pfam" id="PF01835">
    <property type="entry name" value="MG2"/>
    <property type="match status" value="1"/>
</dbReference>
<sequence length="815" mass="91357">MKFIFVSLLALCAVALTTSERPIAVRPKPPTTTAKPLPKNKFSVISPNTIRRNKDFTIYVRALDVKSSTNIKIVLASDDGSYSIEKSVRLSASTSKYVGSFDTSSLPDTATGFTLTVTSDNYTESKAVTFVKKENSVFIQTNKGIFKPAEVVQYRVFSIDSESNAYDPKSPVTITLTDPRDNQIGKIENAEFVNGKFQGEWQLPSKPILGTWKLTVTYNVNDPPVLKSFVVNEYTLSMFTASLSVPSQVSYSSSQLPITINAEYTFKQPISGIATITITNNGATWTKNISCTEKSTTFFVNFVKDLGLTSAGYNYIEVSLVFIDPKTNTKVTDLKQVQIYPYTYTVDFISVNAYKPGDTIKYTVVTKTLDEKPAPKIRVNITINNQQVTTLTTGSDGTAEGTYKTSTASTYLNFQGICTGCNTGYLYKYAYGIRLSEGIRLELLNQNPSFNNQVDIYATTSKPVDYFFYFATAKGVLVDYRRVYFDEDDDPDNDPTTVQFSIYPDFTYAPSTRIYAFYYDKSGAQFYHTNLYIDFKQELPNYLNLKLKGADKTGNTVVKPAYSVVSLAAIDQRVLQLANKQNFTLNDVFSSLNSYTGNFGGGRRIFRPYYYDYYGASQSGLNFFTNIPIQRNDDMVMERPVAEDRPMAEKPRRPTGPPAIKVRKDFREVFLWEDVELDNDDNNEGEGISKISRQVTDQITTYVLYGVSMNKYYGMGLPENLPTTTIYLPFFLSLELPYSVKRNEIITLDIQQFNYLTSSQTVNLTVVNNPGFEVVNAKSNGWTVGAGLLVQIFKVSRNQVFTAKLSIKPKVIGVT</sequence>
<dbReference type="GO" id="GO:0005615">
    <property type="term" value="C:extracellular space"/>
    <property type="evidence" value="ECO:0007669"/>
    <property type="project" value="UniProtKB-ARBA"/>
</dbReference>
<comment type="caution">
    <text evidence="11">The sequence shown here is derived from an EMBL/GenBank/DDBJ whole genome shotgun (WGS) entry which is preliminary data.</text>
</comment>